<feature type="chain" id="PRO_5003272559" evidence="2">
    <location>
        <begin position="27"/>
        <end position="324"/>
    </location>
</feature>
<evidence type="ECO:0000313" key="4">
    <source>
        <dbReference type="EMBL" id="EGD58089.1"/>
    </source>
</evidence>
<feature type="domain" description="AB hydrolase-1" evidence="3">
    <location>
        <begin position="64"/>
        <end position="308"/>
    </location>
</feature>
<keyword evidence="1 4" id="KW-0378">Hydrolase</keyword>
<dbReference type="PANTHER" id="PTHR42977:SF3">
    <property type="entry name" value="AB HYDROLASE-1 DOMAIN-CONTAINING PROTEIN"/>
    <property type="match status" value="1"/>
</dbReference>
<comment type="caution">
    <text evidence="4">The sequence shown here is derived from an EMBL/GenBank/DDBJ whole genome shotgun (WGS) entry which is preliminary data.</text>
</comment>
<dbReference type="GO" id="GO:0004301">
    <property type="term" value="F:epoxide hydrolase activity"/>
    <property type="evidence" value="ECO:0007669"/>
    <property type="project" value="TreeGrafter"/>
</dbReference>
<dbReference type="EMBL" id="AEWJ01000044">
    <property type="protein sequence ID" value="EGD58089.1"/>
    <property type="molecule type" value="Genomic_DNA"/>
</dbReference>
<dbReference type="InParanoid" id="F1ZB44"/>
<dbReference type="InterPro" id="IPR029058">
    <property type="entry name" value="AB_hydrolase_fold"/>
</dbReference>
<keyword evidence="5" id="KW-1185">Reference proteome</keyword>
<dbReference type="RefSeq" id="WP_008067404.1">
    <property type="nucleotide sequence ID" value="NZ_AQWK01000006.1"/>
</dbReference>
<dbReference type="InterPro" id="IPR000073">
    <property type="entry name" value="AB_hydrolase_1"/>
</dbReference>
<dbReference type="HOGENOM" id="CLU_020336_35_0_5"/>
<dbReference type="OrthoDB" id="9799612at2"/>
<dbReference type="STRING" id="983920.Y88_0141"/>
<dbReference type="Proteomes" id="UP000004728">
    <property type="component" value="Unassembled WGS sequence"/>
</dbReference>
<proteinExistence type="predicted"/>
<dbReference type="Pfam" id="PF00561">
    <property type="entry name" value="Abhydrolase_1"/>
    <property type="match status" value="1"/>
</dbReference>
<dbReference type="SUPFAM" id="SSF53474">
    <property type="entry name" value="alpha/beta-Hydrolases"/>
    <property type="match status" value="1"/>
</dbReference>
<dbReference type="InterPro" id="IPR051340">
    <property type="entry name" value="Haloalkane_dehalogenase"/>
</dbReference>
<dbReference type="eggNOG" id="COG2267">
    <property type="taxonomic scope" value="Bacteria"/>
</dbReference>
<evidence type="ECO:0000256" key="2">
    <source>
        <dbReference type="SAM" id="SignalP"/>
    </source>
</evidence>
<gene>
    <name evidence="4" type="ORF">Y88_0141</name>
</gene>
<feature type="signal peptide" evidence="2">
    <location>
        <begin position="1"/>
        <end position="26"/>
    </location>
</feature>
<dbReference type="AlphaFoldDB" id="F1ZB44"/>
<dbReference type="PRINTS" id="PR00111">
    <property type="entry name" value="ABHYDROLASE"/>
</dbReference>
<organism evidence="4 5">
    <name type="scientific">Novosphingobium nitrogenifigens DSM 19370</name>
    <dbReference type="NCBI Taxonomy" id="983920"/>
    <lineage>
        <taxon>Bacteria</taxon>
        <taxon>Pseudomonadati</taxon>
        <taxon>Pseudomonadota</taxon>
        <taxon>Alphaproteobacteria</taxon>
        <taxon>Sphingomonadales</taxon>
        <taxon>Sphingomonadaceae</taxon>
        <taxon>Novosphingobium</taxon>
    </lineage>
</organism>
<sequence>MTMLRPKPLASALALALAALSVPFFAAPAVAAPERLLSVHETYHYATVKGRQVFYREAGDPSLPTIVLLHGFPSSSHMYRDLIPALADRFHVIAPDYIGFGQSDAPAAGAFTYTFEALTDHVDGLLDQLGLNRYVLYMQDYGGPVGFRLFTRHPDRVAGLVVQNANAYLDGVGDMPKQVFLPLWQNRNSETEAAARNFLAAGTTKFQYTVGARDEAAISPDNWTHDQALLDRPGTEAYQLDLLYDYRTNVALYDSWHEALRKYQPQTLILWGKHDPFFIPAGAEAFLRDVPKARLVWLDAGHFVLDENAGAVAAAIKADFAPAH</sequence>
<accession>F1ZB44</accession>
<evidence type="ECO:0000313" key="5">
    <source>
        <dbReference type="Proteomes" id="UP000004728"/>
    </source>
</evidence>
<name>F1ZB44_9SPHN</name>
<reference evidence="4 5" key="1">
    <citation type="journal article" date="2012" name="J. Bacteriol.">
        <title>Draft Genome Sequence of Novosphingobium nitrogenifigens Y88T.</title>
        <authorList>
            <person name="Strabala T.J."/>
            <person name="Macdonald L."/>
            <person name="Liu V."/>
            <person name="Smit A.M."/>
        </authorList>
    </citation>
    <scope>NUCLEOTIDE SEQUENCE [LARGE SCALE GENOMIC DNA]</scope>
    <source>
        <strain evidence="4 5">DSM 19370</strain>
    </source>
</reference>
<evidence type="ECO:0000256" key="1">
    <source>
        <dbReference type="ARBA" id="ARBA00022801"/>
    </source>
</evidence>
<protein>
    <submittedName>
        <fullName evidence="4">Hydrolase, alpha/beta fold family</fullName>
    </submittedName>
</protein>
<dbReference type="Gene3D" id="3.40.50.1820">
    <property type="entry name" value="alpha/beta hydrolase"/>
    <property type="match status" value="1"/>
</dbReference>
<keyword evidence="2" id="KW-0732">Signal</keyword>
<evidence type="ECO:0000259" key="3">
    <source>
        <dbReference type="Pfam" id="PF00561"/>
    </source>
</evidence>
<dbReference type="PANTHER" id="PTHR42977">
    <property type="entry name" value="HYDROLASE-RELATED"/>
    <property type="match status" value="1"/>
</dbReference>